<keyword evidence="1" id="KW-0812">Transmembrane</keyword>
<feature type="transmembrane region" description="Helical" evidence="1">
    <location>
        <begin position="78"/>
        <end position="97"/>
    </location>
</feature>
<protein>
    <submittedName>
        <fullName evidence="2">Uncharacterized protein</fullName>
    </submittedName>
</protein>
<dbReference type="AlphaFoldDB" id="A0A7T4PFT6"/>
<feature type="transmembrane region" description="Helical" evidence="1">
    <location>
        <begin position="103"/>
        <end position="128"/>
    </location>
</feature>
<accession>A0A7T4PFT6</accession>
<keyword evidence="1" id="KW-0472">Membrane</keyword>
<feature type="transmembrane region" description="Helical" evidence="1">
    <location>
        <begin position="37"/>
        <end position="57"/>
    </location>
</feature>
<gene>
    <name evidence="2" type="ORF">I8755_14445</name>
</gene>
<keyword evidence="1" id="KW-1133">Transmembrane helix</keyword>
<dbReference type="EMBL" id="CP065959">
    <property type="protein sequence ID" value="QQC89483.1"/>
    <property type="molecule type" value="Genomic_DNA"/>
</dbReference>
<organism evidence="2 3">
    <name type="scientific">Streptomyces alfalfae</name>
    <dbReference type="NCBI Taxonomy" id="1642299"/>
    <lineage>
        <taxon>Bacteria</taxon>
        <taxon>Bacillati</taxon>
        <taxon>Actinomycetota</taxon>
        <taxon>Actinomycetes</taxon>
        <taxon>Kitasatosporales</taxon>
        <taxon>Streptomycetaceae</taxon>
        <taxon>Streptomyces</taxon>
    </lineage>
</organism>
<reference evidence="2 3" key="1">
    <citation type="submission" date="2020-12" db="EMBL/GenBank/DDBJ databases">
        <title>Identification and biosynthesis of polyene macrolides produced by Streptomyces alfalfae Men-myco-93-63.</title>
        <authorList>
            <person name="Liu D."/>
            <person name="Li Y."/>
            <person name="Liu L."/>
            <person name="Han X."/>
            <person name="Shen F."/>
        </authorList>
    </citation>
    <scope>NUCLEOTIDE SEQUENCE [LARGE SCALE GENOMIC DNA]</scope>
    <source>
        <strain evidence="2 3">Men-myco-93-63</strain>
    </source>
</reference>
<evidence type="ECO:0000256" key="1">
    <source>
        <dbReference type="SAM" id="Phobius"/>
    </source>
</evidence>
<evidence type="ECO:0000313" key="2">
    <source>
        <dbReference type="EMBL" id="QQC89483.1"/>
    </source>
</evidence>
<sequence length="574" mass="61078">MGHTRRRAALALGALGLVVAAWKWPVGQDDAVDATQFTIAFFATLLTGEAVIFALSFSAASSWPSLRAIDSHIAFREWVLAGWIAAMFTAGGLLGQSERSTTYGALLFLLANCFGVFSFARLFGLASVGGRNRLLRRTLARGLCDLRARDASLDEELSDDPVVAAYLGALDHVISGNDPNGIRNLVTQLTDVNVPSPANEDATALHLEVLHRLCRAALVRGTDPVVVVGCAESLVGSLIRHVRTLPDPAVALGEASRYLAWLGSTATLMSQRGIASKRAAREIVAVSVESRRLILRQVDPDPVAASGSADMGSVFDSPAAMLVWARDFTEFHGSDQAGAFYGVHQFLTGQKFMGNYWDGASVLSATRATLYGSAEGGPVDTPEARASRQLFGDVAGFDRFWALVSVNALATLRDVRVEHPAELVRPEFTPDPQLLGAYLRTFASHRWFNTAAQANAALLLLMAQADGPDSPWARARARTARSVIRTPAPRGEPQDRPAAMVLAVAIRLAPLAPGEPDQELRAFLSGLSPAALAATARLAARVLPGAAETDDPREAVVVGLGVLRLVGAHTRNTA</sequence>
<evidence type="ECO:0000313" key="3">
    <source>
        <dbReference type="Proteomes" id="UP000596130"/>
    </source>
</evidence>
<proteinExistence type="predicted"/>
<name>A0A7T4PFT6_9ACTN</name>
<dbReference type="Proteomes" id="UP000596130">
    <property type="component" value="Chromosome"/>
</dbReference>